<gene>
    <name evidence="1" type="ORF">AVEN_184724_1</name>
</gene>
<dbReference type="EMBL" id="BGPR01029172">
    <property type="protein sequence ID" value="GBO00799.1"/>
    <property type="molecule type" value="Genomic_DNA"/>
</dbReference>
<dbReference type="AlphaFoldDB" id="A0A4Y2TJM3"/>
<reference evidence="1 2" key="1">
    <citation type="journal article" date="2019" name="Sci. Rep.">
        <title>Orb-weaving spider Araneus ventricosus genome elucidates the spidroin gene catalogue.</title>
        <authorList>
            <person name="Kono N."/>
            <person name="Nakamura H."/>
            <person name="Ohtoshi R."/>
            <person name="Moran D.A.P."/>
            <person name="Shinohara A."/>
            <person name="Yoshida Y."/>
            <person name="Fujiwara M."/>
            <person name="Mori M."/>
            <person name="Tomita M."/>
            <person name="Arakawa K."/>
        </authorList>
    </citation>
    <scope>NUCLEOTIDE SEQUENCE [LARGE SCALE GENOMIC DNA]</scope>
</reference>
<proteinExistence type="predicted"/>
<dbReference type="Proteomes" id="UP000499080">
    <property type="component" value="Unassembled WGS sequence"/>
</dbReference>
<accession>A0A4Y2TJM3</accession>
<protein>
    <submittedName>
        <fullName evidence="1">Uncharacterized protein</fullName>
    </submittedName>
</protein>
<feature type="non-terminal residue" evidence="1">
    <location>
        <position position="1"/>
    </location>
</feature>
<comment type="caution">
    <text evidence="1">The sequence shown here is derived from an EMBL/GenBank/DDBJ whole genome shotgun (WGS) entry which is preliminary data.</text>
</comment>
<name>A0A4Y2TJM3_ARAVE</name>
<sequence length="76" mass="8113">TNITFASSQGHAYHGLETTDLKLTKPTAVDPKTNDHLAAGDRGNAYLWTGGCHQPGPVHISRFVSLEAISDNPPES</sequence>
<evidence type="ECO:0000313" key="2">
    <source>
        <dbReference type="Proteomes" id="UP000499080"/>
    </source>
</evidence>
<keyword evidence="2" id="KW-1185">Reference proteome</keyword>
<organism evidence="1 2">
    <name type="scientific">Araneus ventricosus</name>
    <name type="common">Orbweaver spider</name>
    <name type="synonym">Epeira ventricosa</name>
    <dbReference type="NCBI Taxonomy" id="182803"/>
    <lineage>
        <taxon>Eukaryota</taxon>
        <taxon>Metazoa</taxon>
        <taxon>Ecdysozoa</taxon>
        <taxon>Arthropoda</taxon>
        <taxon>Chelicerata</taxon>
        <taxon>Arachnida</taxon>
        <taxon>Araneae</taxon>
        <taxon>Araneomorphae</taxon>
        <taxon>Entelegynae</taxon>
        <taxon>Araneoidea</taxon>
        <taxon>Araneidae</taxon>
        <taxon>Araneus</taxon>
    </lineage>
</organism>
<evidence type="ECO:0000313" key="1">
    <source>
        <dbReference type="EMBL" id="GBO00799.1"/>
    </source>
</evidence>